<keyword evidence="3" id="KW-1185">Reference proteome</keyword>
<organism evidence="2 3">
    <name type="scientific">Nothoprocta perdicaria</name>
    <name type="common">Chilean tinamou</name>
    <name type="synonym">Crypturus perdicarius</name>
    <dbReference type="NCBI Taxonomy" id="30464"/>
    <lineage>
        <taxon>Eukaryota</taxon>
        <taxon>Metazoa</taxon>
        <taxon>Chordata</taxon>
        <taxon>Craniata</taxon>
        <taxon>Vertebrata</taxon>
        <taxon>Euteleostomi</taxon>
        <taxon>Archelosauria</taxon>
        <taxon>Archosauria</taxon>
        <taxon>Dinosauria</taxon>
        <taxon>Saurischia</taxon>
        <taxon>Theropoda</taxon>
        <taxon>Coelurosauria</taxon>
        <taxon>Aves</taxon>
        <taxon>Palaeognathae</taxon>
        <taxon>Tinamiformes</taxon>
        <taxon>Tinamidae</taxon>
        <taxon>Nothoprocta</taxon>
    </lineage>
</organism>
<protein>
    <submittedName>
        <fullName evidence="2">Uncharacterized protein</fullName>
    </submittedName>
</protein>
<dbReference type="Ensembl" id="ENSNPET00000011582.1">
    <property type="protein sequence ID" value="ENSNPEP00000011295.1"/>
    <property type="gene ID" value="ENSNPEG00000008482.1"/>
</dbReference>
<reference evidence="2" key="1">
    <citation type="submission" date="2025-08" db="UniProtKB">
        <authorList>
            <consortium name="Ensembl"/>
        </authorList>
    </citation>
    <scope>IDENTIFICATION</scope>
</reference>
<sequence length="147" mass="15778">AHPGDANDTGGLQAGTGATPLPTAPHANPMFALKLLVEEQFYQQSLEFQAPSSQEAVLGQTGMFLAPEPLSGAFPSETQITGKCHLEMKICVLKMVTWSLLRLWDKKYSPHLGHGDSPGWLCGTRCRSGPADTVCLTPARALQCICK</sequence>
<accession>A0A8C7ED33</accession>
<evidence type="ECO:0000256" key="1">
    <source>
        <dbReference type="SAM" id="MobiDB-lite"/>
    </source>
</evidence>
<reference evidence="2" key="2">
    <citation type="submission" date="2025-09" db="UniProtKB">
        <authorList>
            <consortium name="Ensembl"/>
        </authorList>
    </citation>
    <scope>IDENTIFICATION</scope>
</reference>
<dbReference type="AlphaFoldDB" id="A0A8C7ED33"/>
<name>A0A8C7ED33_NOTPE</name>
<proteinExistence type="predicted"/>
<evidence type="ECO:0000313" key="3">
    <source>
        <dbReference type="Proteomes" id="UP000694420"/>
    </source>
</evidence>
<evidence type="ECO:0000313" key="2">
    <source>
        <dbReference type="Ensembl" id="ENSNPEP00000011295.1"/>
    </source>
</evidence>
<dbReference type="Proteomes" id="UP000694420">
    <property type="component" value="Unplaced"/>
</dbReference>
<feature type="region of interest" description="Disordered" evidence="1">
    <location>
        <begin position="1"/>
        <end position="23"/>
    </location>
</feature>